<name>A0A9W7F417_9STRA</name>
<keyword evidence="1" id="KW-0175">Coiled coil</keyword>
<accession>A0A9W7F417</accession>
<sequence length="230" mass="26716">MTTVKRKKMVDEDDVDYVDEIEIKIDIKREEGERFEREEEDRRREQRTGFTAVKEERCGLCVKASEEKIVLEERAKRVDGELSEAKAELRETKMEVVALREGRDDDGGEDSLNGSFAWTADEEAALVEGVNEYGLDFDRIKAEAGARLGGRKANALYEHFKRSQPERFRELREATPNKRTDLWTEEVDEVLKRGRLKHGDDREMILETEKEVLGHRTVGALDFKYHKHLS</sequence>
<dbReference type="SMART" id="SM00717">
    <property type="entry name" value="SANT"/>
    <property type="match status" value="1"/>
</dbReference>
<dbReference type="SUPFAM" id="SSF46689">
    <property type="entry name" value="Homeodomain-like"/>
    <property type="match status" value="1"/>
</dbReference>
<evidence type="ECO:0000256" key="1">
    <source>
        <dbReference type="SAM" id="Coils"/>
    </source>
</evidence>
<dbReference type="CDD" id="cd00167">
    <property type="entry name" value="SANT"/>
    <property type="match status" value="1"/>
</dbReference>
<feature type="domain" description="Myb-like" evidence="2">
    <location>
        <begin position="114"/>
        <end position="166"/>
    </location>
</feature>
<dbReference type="Pfam" id="PF00249">
    <property type="entry name" value="Myb_DNA-binding"/>
    <property type="match status" value="1"/>
</dbReference>
<feature type="coiled-coil region" evidence="1">
    <location>
        <begin position="68"/>
        <end position="102"/>
    </location>
</feature>
<dbReference type="Proteomes" id="UP001165122">
    <property type="component" value="Unassembled WGS sequence"/>
</dbReference>
<reference evidence="4" key="1">
    <citation type="journal article" date="2023" name="Commun. Biol.">
        <title>Genome analysis of Parmales, the sister group of diatoms, reveals the evolutionary specialization of diatoms from phago-mixotrophs to photoautotrophs.</title>
        <authorList>
            <person name="Ban H."/>
            <person name="Sato S."/>
            <person name="Yoshikawa S."/>
            <person name="Yamada K."/>
            <person name="Nakamura Y."/>
            <person name="Ichinomiya M."/>
            <person name="Sato N."/>
            <person name="Blanc-Mathieu R."/>
            <person name="Endo H."/>
            <person name="Kuwata A."/>
            <person name="Ogata H."/>
        </authorList>
    </citation>
    <scope>NUCLEOTIDE SEQUENCE [LARGE SCALE GENOMIC DNA]</scope>
    <source>
        <strain evidence="4">NIES 3700</strain>
    </source>
</reference>
<evidence type="ECO:0000259" key="2">
    <source>
        <dbReference type="SMART" id="SM00717"/>
    </source>
</evidence>
<proteinExistence type="predicted"/>
<dbReference type="InterPro" id="IPR001005">
    <property type="entry name" value="SANT/Myb"/>
</dbReference>
<protein>
    <recommendedName>
        <fullName evidence="2">Myb-like domain-containing protein</fullName>
    </recommendedName>
</protein>
<gene>
    <name evidence="3" type="ORF">TrLO_g5679</name>
</gene>
<dbReference type="AlphaFoldDB" id="A0A9W7F417"/>
<dbReference type="InterPro" id="IPR009057">
    <property type="entry name" value="Homeodomain-like_sf"/>
</dbReference>
<organism evidence="3 4">
    <name type="scientific">Triparma laevis f. longispina</name>
    <dbReference type="NCBI Taxonomy" id="1714387"/>
    <lineage>
        <taxon>Eukaryota</taxon>
        <taxon>Sar</taxon>
        <taxon>Stramenopiles</taxon>
        <taxon>Ochrophyta</taxon>
        <taxon>Bolidophyceae</taxon>
        <taxon>Parmales</taxon>
        <taxon>Triparmaceae</taxon>
        <taxon>Triparma</taxon>
    </lineage>
</organism>
<keyword evidence="4" id="KW-1185">Reference proteome</keyword>
<evidence type="ECO:0000313" key="4">
    <source>
        <dbReference type="Proteomes" id="UP001165122"/>
    </source>
</evidence>
<dbReference type="EMBL" id="BRXW01000048">
    <property type="protein sequence ID" value="GMI02770.1"/>
    <property type="molecule type" value="Genomic_DNA"/>
</dbReference>
<dbReference type="OrthoDB" id="2143914at2759"/>
<evidence type="ECO:0000313" key="3">
    <source>
        <dbReference type="EMBL" id="GMI02770.1"/>
    </source>
</evidence>
<dbReference type="Gene3D" id="1.10.10.60">
    <property type="entry name" value="Homeodomain-like"/>
    <property type="match status" value="1"/>
</dbReference>
<comment type="caution">
    <text evidence="3">The sequence shown here is derived from an EMBL/GenBank/DDBJ whole genome shotgun (WGS) entry which is preliminary data.</text>
</comment>